<keyword evidence="5" id="KW-1185">Reference proteome</keyword>
<dbReference type="InterPro" id="IPR025403">
    <property type="entry name" value="TgpA-like_C"/>
</dbReference>
<dbReference type="Pfam" id="PF13559">
    <property type="entry name" value="DUF4129"/>
    <property type="match status" value="1"/>
</dbReference>
<feature type="domain" description="Protein-glutamine gamma-glutamyltransferase-like C-terminal" evidence="3">
    <location>
        <begin position="229"/>
        <end position="299"/>
    </location>
</feature>
<feature type="transmembrane region" description="Helical" evidence="2">
    <location>
        <begin position="155"/>
        <end position="179"/>
    </location>
</feature>
<keyword evidence="2" id="KW-0812">Transmembrane</keyword>
<keyword evidence="2" id="KW-1133">Transmembrane helix</keyword>
<reference evidence="4 5" key="1">
    <citation type="submission" date="2019-03" db="EMBL/GenBank/DDBJ databases">
        <title>Genomic Encyclopedia of Type Strains, Phase IV (KMG-IV): sequencing the most valuable type-strain genomes for metagenomic binning, comparative biology and taxonomic classification.</title>
        <authorList>
            <person name="Goeker M."/>
        </authorList>
    </citation>
    <scope>NUCLEOTIDE SEQUENCE [LARGE SCALE GENOMIC DNA]</scope>
    <source>
        <strain evidence="4 5">DSM 44496</strain>
    </source>
</reference>
<evidence type="ECO:0000256" key="2">
    <source>
        <dbReference type="SAM" id="Phobius"/>
    </source>
</evidence>
<dbReference type="AlphaFoldDB" id="A0A4R6PIR2"/>
<feature type="transmembrane region" description="Helical" evidence="2">
    <location>
        <begin position="93"/>
        <end position="116"/>
    </location>
</feature>
<evidence type="ECO:0000259" key="3">
    <source>
        <dbReference type="Pfam" id="PF13559"/>
    </source>
</evidence>
<gene>
    <name evidence="4" type="ORF">DFR75_104339</name>
</gene>
<evidence type="ECO:0000313" key="4">
    <source>
        <dbReference type="EMBL" id="TDP37987.1"/>
    </source>
</evidence>
<evidence type="ECO:0000313" key="5">
    <source>
        <dbReference type="Proteomes" id="UP000295087"/>
    </source>
</evidence>
<feature type="transmembrane region" description="Helical" evidence="2">
    <location>
        <begin position="44"/>
        <end position="64"/>
    </location>
</feature>
<dbReference type="Proteomes" id="UP000295087">
    <property type="component" value="Unassembled WGS sequence"/>
</dbReference>
<comment type="caution">
    <text evidence="4">The sequence shown here is derived from an EMBL/GenBank/DDBJ whole genome shotgun (WGS) entry which is preliminary data.</text>
</comment>
<dbReference type="EMBL" id="SNXK01000004">
    <property type="protein sequence ID" value="TDP37987.1"/>
    <property type="molecule type" value="Genomic_DNA"/>
</dbReference>
<organism evidence="4 5">
    <name type="scientific">Nocardia ignorata</name>
    <dbReference type="NCBI Taxonomy" id="145285"/>
    <lineage>
        <taxon>Bacteria</taxon>
        <taxon>Bacillati</taxon>
        <taxon>Actinomycetota</taxon>
        <taxon>Actinomycetes</taxon>
        <taxon>Mycobacteriales</taxon>
        <taxon>Nocardiaceae</taxon>
        <taxon>Nocardia</taxon>
    </lineage>
</organism>
<sequence>MTSWVPILRSALVIALMAGAVIALRGRVPGVVPAAGERPSALTVAVMPVLLLVSVVILAAGVLISQHRLPLAMPQIETAGGGLPRLRFGRLSVLAPVAVGAAALVFAGGIVALFLLPGAKTEQTPPEDAPIRDRPTSLDAAAPESPFSTTDLSGLTLVVATALALLLVAIAMVGLAAAFGSARRVPDHVPPPDTELPAPEVDSLTRAAEMGLAAMIAPGQDTREAIIACYAAMERGLSADRAAAPLISDTPNEVLARAFTTGVLQDSSAHELVTLFEEARFSPHDMLGWQRIRAEQSLRAVLADLQRRTAELVA</sequence>
<accession>A0A4R6PIR2</accession>
<name>A0A4R6PIR2_NOCIG</name>
<protein>
    <submittedName>
        <fullName evidence="4">Uncharacterized protein DUF4129</fullName>
    </submittedName>
</protein>
<feature type="region of interest" description="Disordered" evidence="1">
    <location>
        <begin position="121"/>
        <end position="148"/>
    </location>
</feature>
<evidence type="ECO:0000256" key="1">
    <source>
        <dbReference type="SAM" id="MobiDB-lite"/>
    </source>
</evidence>
<proteinExistence type="predicted"/>
<keyword evidence="2" id="KW-0472">Membrane</keyword>